<dbReference type="EMBL" id="KZ505347">
    <property type="protein sequence ID" value="PKU59812.1"/>
    <property type="molecule type" value="Genomic_DNA"/>
</dbReference>
<protein>
    <submittedName>
        <fullName evidence="2">Uncharacterized protein</fullName>
    </submittedName>
</protein>
<accession>A0A2I0V8T9</accession>
<evidence type="ECO:0000313" key="2">
    <source>
        <dbReference type="EMBL" id="PKU59812.1"/>
    </source>
</evidence>
<evidence type="ECO:0000256" key="1">
    <source>
        <dbReference type="SAM" id="MobiDB-lite"/>
    </source>
</evidence>
<name>A0A2I0V8T9_9ASPA</name>
<reference evidence="2 3" key="2">
    <citation type="journal article" date="2017" name="Nature">
        <title>The Apostasia genome and the evolution of orchids.</title>
        <authorList>
            <person name="Zhang G.Q."/>
            <person name="Liu K.W."/>
            <person name="Li Z."/>
            <person name="Lohaus R."/>
            <person name="Hsiao Y.Y."/>
            <person name="Niu S.C."/>
            <person name="Wang J.Y."/>
            <person name="Lin Y.C."/>
            <person name="Xu Q."/>
            <person name="Chen L.J."/>
            <person name="Yoshida K."/>
            <person name="Fujiwara S."/>
            <person name="Wang Z.W."/>
            <person name="Zhang Y.Q."/>
            <person name="Mitsuda N."/>
            <person name="Wang M."/>
            <person name="Liu G.H."/>
            <person name="Pecoraro L."/>
            <person name="Huang H.X."/>
            <person name="Xiao X.J."/>
            <person name="Lin M."/>
            <person name="Wu X.Y."/>
            <person name="Wu W.L."/>
            <person name="Chen Y.Y."/>
            <person name="Chang S.B."/>
            <person name="Sakamoto S."/>
            <person name="Ohme-Takagi M."/>
            <person name="Yagi M."/>
            <person name="Zeng S.J."/>
            <person name="Shen C.Y."/>
            <person name="Yeh C.M."/>
            <person name="Luo Y.B."/>
            <person name="Tsai W.C."/>
            <person name="Van de Peer Y."/>
            <person name="Liu Z.J."/>
        </authorList>
    </citation>
    <scope>NUCLEOTIDE SEQUENCE [LARGE SCALE GENOMIC DNA]</scope>
    <source>
        <tissue evidence="2">The whole plant</tissue>
    </source>
</reference>
<reference evidence="2 3" key="1">
    <citation type="journal article" date="2016" name="Sci. Rep.">
        <title>The Dendrobium catenatum Lindl. genome sequence provides insights into polysaccharide synthase, floral development and adaptive evolution.</title>
        <authorList>
            <person name="Zhang G.Q."/>
            <person name="Xu Q."/>
            <person name="Bian C."/>
            <person name="Tsai W.C."/>
            <person name="Yeh C.M."/>
            <person name="Liu K.W."/>
            <person name="Yoshida K."/>
            <person name="Zhang L.S."/>
            <person name="Chang S.B."/>
            <person name="Chen F."/>
            <person name="Shi Y."/>
            <person name="Su Y.Y."/>
            <person name="Zhang Y.Q."/>
            <person name="Chen L.J."/>
            <person name="Yin Y."/>
            <person name="Lin M."/>
            <person name="Huang H."/>
            <person name="Deng H."/>
            <person name="Wang Z.W."/>
            <person name="Zhu S.L."/>
            <person name="Zhao X."/>
            <person name="Deng C."/>
            <person name="Niu S.C."/>
            <person name="Huang J."/>
            <person name="Wang M."/>
            <person name="Liu G.H."/>
            <person name="Yang H.J."/>
            <person name="Xiao X.J."/>
            <person name="Hsiao Y.Y."/>
            <person name="Wu W.L."/>
            <person name="Chen Y.Y."/>
            <person name="Mitsuda N."/>
            <person name="Ohme-Takagi M."/>
            <person name="Luo Y.B."/>
            <person name="Van de Peer Y."/>
            <person name="Liu Z.J."/>
        </authorList>
    </citation>
    <scope>NUCLEOTIDE SEQUENCE [LARGE SCALE GENOMIC DNA]</scope>
    <source>
        <tissue evidence="2">The whole plant</tissue>
    </source>
</reference>
<dbReference type="AlphaFoldDB" id="A0A2I0V8T9"/>
<proteinExistence type="predicted"/>
<keyword evidence="3" id="KW-1185">Reference proteome</keyword>
<feature type="compositionally biased region" description="Polar residues" evidence="1">
    <location>
        <begin position="7"/>
        <end position="26"/>
    </location>
</feature>
<evidence type="ECO:0000313" key="3">
    <source>
        <dbReference type="Proteomes" id="UP000233837"/>
    </source>
</evidence>
<gene>
    <name evidence="2" type="ORF">MA16_Dca029219</name>
</gene>
<sequence>MNGEIGHNSSSRTDLLLKDQSSQSGDVSIRGKVYYTTRREATLGSEGDTPTT</sequence>
<dbReference type="Proteomes" id="UP000233837">
    <property type="component" value="Unassembled WGS sequence"/>
</dbReference>
<organism evidence="2 3">
    <name type="scientific">Dendrobium catenatum</name>
    <dbReference type="NCBI Taxonomy" id="906689"/>
    <lineage>
        <taxon>Eukaryota</taxon>
        <taxon>Viridiplantae</taxon>
        <taxon>Streptophyta</taxon>
        <taxon>Embryophyta</taxon>
        <taxon>Tracheophyta</taxon>
        <taxon>Spermatophyta</taxon>
        <taxon>Magnoliopsida</taxon>
        <taxon>Liliopsida</taxon>
        <taxon>Asparagales</taxon>
        <taxon>Orchidaceae</taxon>
        <taxon>Epidendroideae</taxon>
        <taxon>Malaxideae</taxon>
        <taxon>Dendrobiinae</taxon>
        <taxon>Dendrobium</taxon>
    </lineage>
</organism>
<feature type="region of interest" description="Disordered" evidence="1">
    <location>
        <begin position="1"/>
        <end position="31"/>
    </location>
</feature>